<keyword evidence="2" id="KW-1185">Reference proteome</keyword>
<dbReference type="Proteomes" id="UP001341840">
    <property type="component" value="Unassembled WGS sequence"/>
</dbReference>
<organism evidence="1 2">
    <name type="scientific">Stylosanthes scabra</name>
    <dbReference type="NCBI Taxonomy" id="79078"/>
    <lineage>
        <taxon>Eukaryota</taxon>
        <taxon>Viridiplantae</taxon>
        <taxon>Streptophyta</taxon>
        <taxon>Embryophyta</taxon>
        <taxon>Tracheophyta</taxon>
        <taxon>Spermatophyta</taxon>
        <taxon>Magnoliopsida</taxon>
        <taxon>eudicotyledons</taxon>
        <taxon>Gunneridae</taxon>
        <taxon>Pentapetalae</taxon>
        <taxon>rosids</taxon>
        <taxon>fabids</taxon>
        <taxon>Fabales</taxon>
        <taxon>Fabaceae</taxon>
        <taxon>Papilionoideae</taxon>
        <taxon>50 kb inversion clade</taxon>
        <taxon>dalbergioids sensu lato</taxon>
        <taxon>Dalbergieae</taxon>
        <taxon>Pterocarpus clade</taxon>
        <taxon>Stylosanthes</taxon>
    </lineage>
</organism>
<protein>
    <submittedName>
        <fullName evidence="1">Uncharacterized protein</fullName>
    </submittedName>
</protein>
<evidence type="ECO:0000313" key="2">
    <source>
        <dbReference type="Proteomes" id="UP001341840"/>
    </source>
</evidence>
<name>A0ABU6SHY1_9FABA</name>
<comment type="caution">
    <text evidence="1">The sequence shown here is derived from an EMBL/GenBank/DDBJ whole genome shotgun (WGS) entry which is preliminary data.</text>
</comment>
<evidence type="ECO:0000313" key="1">
    <source>
        <dbReference type="EMBL" id="MED6136012.1"/>
    </source>
</evidence>
<accession>A0ABU6SHY1</accession>
<reference evidence="1 2" key="1">
    <citation type="journal article" date="2023" name="Plants (Basel)">
        <title>Bridging the Gap: Combining Genomics and Transcriptomics Approaches to Understand Stylosanthes scabra, an Orphan Legume from the Brazilian Caatinga.</title>
        <authorList>
            <person name="Ferreira-Neto J.R.C."/>
            <person name="da Silva M.D."/>
            <person name="Binneck E."/>
            <person name="de Melo N.F."/>
            <person name="da Silva R.H."/>
            <person name="de Melo A.L.T.M."/>
            <person name="Pandolfi V."/>
            <person name="Bustamante F.O."/>
            <person name="Brasileiro-Vidal A.C."/>
            <person name="Benko-Iseppon A.M."/>
        </authorList>
    </citation>
    <scope>NUCLEOTIDE SEQUENCE [LARGE SCALE GENOMIC DNA]</scope>
    <source>
        <tissue evidence="1">Leaves</tissue>
    </source>
</reference>
<gene>
    <name evidence="1" type="ORF">PIB30_051989</name>
</gene>
<dbReference type="EMBL" id="JASCZI010060788">
    <property type="protein sequence ID" value="MED6136012.1"/>
    <property type="molecule type" value="Genomic_DNA"/>
</dbReference>
<proteinExistence type="predicted"/>
<sequence length="126" mass="14618">MLGKQRVEEVTSQKFSMALRQRQLEALSLAPKLGPNAKCHRFEAWEEREKNRESRTPNFPKHGLSLIEERKQNPSLVTVHLWRRSPPSVSPFSYWLHRVVCSPQHHRAIRFGGVASCRRHPSISPC</sequence>